<evidence type="ECO:0000256" key="6">
    <source>
        <dbReference type="ARBA" id="ARBA00018569"/>
    </source>
</evidence>
<dbReference type="PANTHER" id="PTHR43725:SF53">
    <property type="entry name" value="UDP-ARABINOSE 4-EPIMERASE 1"/>
    <property type="match status" value="1"/>
</dbReference>
<dbReference type="Proteomes" id="UP000007460">
    <property type="component" value="Chromosome"/>
</dbReference>
<feature type="domain" description="NAD-dependent epimerase/dehydratase" evidence="11">
    <location>
        <begin position="7"/>
        <end position="256"/>
    </location>
</feature>
<dbReference type="InterPro" id="IPR005886">
    <property type="entry name" value="UDP_G4E"/>
</dbReference>
<evidence type="ECO:0000313" key="13">
    <source>
        <dbReference type="Proteomes" id="UP000007460"/>
    </source>
</evidence>
<dbReference type="UniPathway" id="UPA00214"/>
<comment type="subunit">
    <text evidence="10">Homodimer.</text>
</comment>
<dbReference type="Gene3D" id="3.90.25.10">
    <property type="entry name" value="UDP-galactose 4-epimerase, domain 1"/>
    <property type="match status" value="1"/>
</dbReference>
<name>D5BU71_PUNMI</name>
<evidence type="ECO:0000256" key="5">
    <source>
        <dbReference type="ARBA" id="ARBA00013189"/>
    </source>
</evidence>
<dbReference type="GO" id="GO:0033499">
    <property type="term" value="P:galactose catabolic process via UDP-galactose, Leloir pathway"/>
    <property type="evidence" value="ECO:0007669"/>
    <property type="project" value="TreeGrafter"/>
</dbReference>
<sequence length="329" mass="35233">MTRKRKILVTGGAGYIGSHMVLALLDAGHDVVILDNFSTGHEQLVPAGVTVVRGDVGDRQVTDALLVAHDFDAVAHFAASIVVPESVADPLKYYINNTLNTAHLIAACVKAGVKRFIFSSTAAVYGEHAQEPIDETALPVPENPYGASKLMSETILRDTTKAHDLSYVVLRYFNVAGADPAGRSGQLSKPATHLIKIAGELACGKRDAMQIFGTDYDTPDGTCIRDYIHISDLIGAHMVALDHLMDGGAPVIANCGYGTGNSVRDVLASVARVSGSNLNVAEAPRRPGDAVYLVADSSLLKRKLGWVPKYDDLDVIVKSALDWERRFPD</sequence>
<accession>D5BU71</accession>
<dbReference type="NCBIfam" id="TIGR01179">
    <property type="entry name" value="galE"/>
    <property type="match status" value="1"/>
</dbReference>
<organism evidence="12 13">
    <name type="scientific">Puniceispirillum marinum (strain IMCC1322)</name>
    <dbReference type="NCBI Taxonomy" id="488538"/>
    <lineage>
        <taxon>Bacteria</taxon>
        <taxon>Pseudomonadati</taxon>
        <taxon>Pseudomonadota</taxon>
        <taxon>Alphaproteobacteria</taxon>
        <taxon>Candidatus Puniceispirillales</taxon>
        <taxon>Candidatus Puniceispirillaceae</taxon>
        <taxon>Candidatus Puniceispirillum</taxon>
    </lineage>
</organism>
<dbReference type="eggNOG" id="COG1087">
    <property type="taxonomic scope" value="Bacteria"/>
</dbReference>
<protein>
    <recommendedName>
        <fullName evidence="6 10">UDP-glucose 4-epimerase</fullName>
        <ecNumber evidence="5 10">5.1.3.2</ecNumber>
    </recommendedName>
</protein>
<evidence type="ECO:0000259" key="11">
    <source>
        <dbReference type="Pfam" id="PF01370"/>
    </source>
</evidence>
<evidence type="ECO:0000256" key="3">
    <source>
        <dbReference type="ARBA" id="ARBA00004947"/>
    </source>
</evidence>
<comment type="similarity">
    <text evidence="4 10">Belongs to the NAD(P)-dependent epimerase/dehydratase family.</text>
</comment>
<dbReference type="CDD" id="cd05247">
    <property type="entry name" value="UDP_G4E_1_SDR_e"/>
    <property type="match status" value="1"/>
</dbReference>
<keyword evidence="13" id="KW-1185">Reference proteome</keyword>
<evidence type="ECO:0000313" key="12">
    <source>
        <dbReference type="EMBL" id="ADE39818.1"/>
    </source>
</evidence>
<evidence type="ECO:0000256" key="4">
    <source>
        <dbReference type="ARBA" id="ARBA00007637"/>
    </source>
</evidence>
<comment type="pathway">
    <text evidence="3 10">Carbohydrate metabolism; galactose metabolism.</text>
</comment>
<dbReference type="STRING" id="488538.SAR116_1575"/>
<evidence type="ECO:0000256" key="2">
    <source>
        <dbReference type="ARBA" id="ARBA00001911"/>
    </source>
</evidence>
<reference evidence="12 13" key="1">
    <citation type="journal article" date="2010" name="J. Bacteriol.">
        <title>Complete genome sequence of "Candidatus Puniceispirillum marinum" IMCC1322, a representative of the SAR116 clade in the Alphaproteobacteria.</title>
        <authorList>
            <person name="Oh H.M."/>
            <person name="Kwon K.K."/>
            <person name="Kang I."/>
            <person name="Kang S.G."/>
            <person name="Lee J.H."/>
            <person name="Kim S.J."/>
            <person name="Cho J.C."/>
        </authorList>
    </citation>
    <scope>NUCLEOTIDE SEQUENCE [LARGE SCALE GENOMIC DNA]</scope>
    <source>
        <strain evidence="12 13">IMCC1322</strain>
    </source>
</reference>
<keyword evidence="9 10" id="KW-0119">Carbohydrate metabolism</keyword>
<dbReference type="AlphaFoldDB" id="D5BU71"/>
<gene>
    <name evidence="12" type="ordered locus">SAR116_1575</name>
</gene>
<dbReference type="Gene3D" id="3.40.50.720">
    <property type="entry name" value="NAD(P)-binding Rossmann-like Domain"/>
    <property type="match status" value="1"/>
</dbReference>
<dbReference type="KEGG" id="apb:SAR116_1575"/>
<dbReference type="Pfam" id="PF01370">
    <property type="entry name" value="Epimerase"/>
    <property type="match status" value="1"/>
</dbReference>
<dbReference type="OrthoDB" id="9801785at2"/>
<dbReference type="GO" id="GO:0003978">
    <property type="term" value="F:UDP-glucose 4-epimerase activity"/>
    <property type="evidence" value="ECO:0007669"/>
    <property type="project" value="UniProtKB-UniRule"/>
</dbReference>
<evidence type="ECO:0000256" key="9">
    <source>
        <dbReference type="ARBA" id="ARBA00023277"/>
    </source>
</evidence>
<comment type="catalytic activity">
    <reaction evidence="1 10">
        <text>UDP-alpha-D-glucose = UDP-alpha-D-galactose</text>
        <dbReference type="Rhea" id="RHEA:22168"/>
        <dbReference type="ChEBI" id="CHEBI:58885"/>
        <dbReference type="ChEBI" id="CHEBI:66914"/>
        <dbReference type="EC" id="5.1.3.2"/>
    </reaction>
</comment>
<dbReference type="PANTHER" id="PTHR43725">
    <property type="entry name" value="UDP-GLUCOSE 4-EPIMERASE"/>
    <property type="match status" value="1"/>
</dbReference>
<dbReference type="RefSeq" id="WP_013046445.1">
    <property type="nucleotide sequence ID" value="NC_014010.1"/>
</dbReference>
<keyword evidence="8 10" id="KW-0413">Isomerase</keyword>
<keyword evidence="7 10" id="KW-0520">NAD</keyword>
<dbReference type="EMBL" id="CP001751">
    <property type="protein sequence ID" value="ADE39818.1"/>
    <property type="molecule type" value="Genomic_DNA"/>
</dbReference>
<dbReference type="InterPro" id="IPR036291">
    <property type="entry name" value="NAD(P)-bd_dom_sf"/>
</dbReference>
<evidence type="ECO:0000256" key="10">
    <source>
        <dbReference type="RuleBase" id="RU366046"/>
    </source>
</evidence>
<evidence type="ECO:0000256" key="1">
    <source>
        <dbReference type="ARBA" id="ARBA00000083"/>
    </source>
</evidence>
<dbReference type="SUPFAM" id="SSF51735">
    <property type="entry name" value="NAD(P)-binding Rossmann-fold domains"/>
    <property type="match status" value="1"/>
</dbReference>
<proteinExistence type="inferred from homology"/>
<dbReference type="EC" id="5.1.3.2" evidence="5 10"/>
<dbReference type="InterPro" id="IPR001509">
    <property type="entry name" value="Epimerase_deHydtase"/>
</dbReference>
<comment type="cofactor">
    <cofactor evidence="2 10">
        <name>NAD(+)</name>
        <dbReference type="ChEBI" id="CHEBI:57540"/>
    </cofactor>
</comment>
<dbReference type="HOGENOM" id="CLU_007383_1_10_5"/>
<evidence type="ECO:0000256" key="7">
    <source>
        <dbReference type="ARBA" id="ARBA00023027"/>
    </source>
</evidence>
<evidence type="ECO:0000256" key="8">
    <source>
        <dbReference type="ARBA" id="ARBA00023235"/>
    </source>
</evidence>